<protein>
    <submittedName>
        <fullName evidence="1">Uncharacterized protein</fullName>
    </submittedName>
</protein>
<gene>
    <name evidence="1" type="ORF">PHACADRAFT_258079</name>
</gene>
<name>K5VS60_PHACS</name>
<dbReference type="EMBL" id="JH930473">
    <property type="protein sequence ID" value="EKM54303.1"/>
    <property type="molecule type" value="Genomic_DNA"/>
</dbReference>
<dbReference type="GeneID" id="18917018"/>
<organism evidence="1 2">
    <name type="scientific">Phanerochaete carnosa (strain HHB-10118-sp)</name>
    <name type="common">White-rot fungus</name>
    <name type="synonym">Peniophora carnosa</name>
    <dbReference type="NCBI Taxonomy" id="650164"/>
    <lineage>
        <taxon>Eukaryota</taxon>
        <taxon>Fungi</taxon>
        <taxon>Dikarya</taxon>
        <taxon>Basidiomycota</taxon>
        <taxon>Agaricomycotina</taxon>
        <taxon>Agaricomycetes</taxon>
        <taxon>Polyporales</taxon>
        <taxon>Phanerochaetaceae</taxon>
        <taxon>Phanerochaete</taxon>
    </lineage>
</organism>
<accession>K5VS60</accession>
<dbReference type="HOGENOM" id="CLU_3107137_0_0_1"/>
<evidence type="ECO:0000313" key="1">
    <source>
        <dbReference type="EMBL" id="EKM54303.1"/>
    </source>
</evidence>
<evidence type="ECO:0000313" key="2">
    <source>
        <dbReference type="Proteomes" id="UP000008370"/>
    </source>
</evidence>
<dbReference type="AlphaFoldDB" id="K5VS60"/>
<dbReference type="InParanoid" id="K5VS60"/>
<dbReference type="RefSeq" id="XP_007397001.1">
    <property type="nucleotide sequence ID" value="XM_007396939.1"/>
</dbReference>
<proteinExistence type="predicted"/>
<dbReference type="Proteomes" id="UP000008370">
    <property type="component" value="Unassembled WGS sequence"/>
</dbReference>
<keyword evidence="2" id="KW-1185">Reference proteome</keyword>
<reference evidence="1 2" key="1">
    <citation type="journal article" date="2012" name="BMC Genomics">
        <title>Comparative genomics of the white-rot fungi, Phanerochaete carnosa and P. chrysosporium, to elucidate the genetic basis of the distinct wood types they colonize.</title>
        <authorList>
            <person name="Suzuki H."/>
            <person name="MacDonald J."/>
            <person name="Syed K."/>
            <person name="Salamov A."/>
            <person name="Hori C."/>
            <person name="Aerts A."/>
            <person name="Henrissat B."/>
            <person name="Wiebenga A."/>
            <person name="vanKuyk P.A."/>
            <person name="Barry K."/>
            <person name="Lindquist E."/>
            <person name="LaButti K."/>
            <person name="Lapidus A."/>
            <person name="Lucas S."/>
            <person name="Coutinho P."/>
            <person name="Gong Y."/>
            <person name="Samejima M."/>
            <person name="Mahadevan R."/>
            <person name="Abou-Zaid M."/>
            <person name="de Vries R.P."/>
            <person name="Igarashi K."/>
            <person name="Yadav J.S."/>
            <person name="Grigoriev I.V."/>
            <person name="Master E.R."/>
        </authorList>
    </citation>
    <scope>NUCLEOTIDE SEQUENCE [LARGE SCALE GENOMIC DNA]</scope>
    <source>
        <strain evidence="1 2">HHB-10118-sp</strain>
    </source>
</reference>
<dbReference type="KEGG" id="pco:PHACADRAFT_258079"/>
<sequence>MGNKTTSLISTAPGSDNTPAEKTAFYLFQVVPELITSATLLGINAKEVFSA</sequence>
<dbReference type="OrthoDB" id="2562239at2759"/>